<dbReference type="PANTHER" id="PTHR35748">
    <property type="entry name" value="OS05G0358400 PROTEIN"/>
    <property type="match status" value="1"/>
</dbReference>
<protein>
    <submittedName>
        <fullName evidence="1">Uncharacterized protein</fullName>
    </submittedName>
</protein>
<organism evidence="1 2">
    <name type="scientific">Dorcoceras hygrometricum</name>
    <dbReference type="NCBI Taxonomy" id="472368"/>
    <lineage>
        <taxon>Eukaryota</taxon>
        <taxon>Viridiplantae</taxon>
        <taxon>Streptophyta</taxon>
        <taxon>Embryophyta</taxon>
        <taxon>Tracheophyta</taxon>
        <taxon>Spermatophyta</taxon>
        <taxon>Magnoliopsida</taxon>
        <taxon>eudicotyledons</taxon>
        <taxon>Gunneridae</taxon>
        <taxon>Pentapetalae</taxon>
        <taxon>asterids</taxon>
        <taxon>lamiids</taxon>
        <taxon>Lamiales</taxon>
        <taxon>Gesneriaceae</taxon>
        <taxon>Didymocarpoideae</taxon>
        <taxon>Trichosporeae</taxon>
        <taxon>Loxocarpinae</taxon>
        <taxon>Dorcoceras</taxon>
    </lineage>
</organism>
<gene>
    <name evidence="1" type="ORF">F511_35624</name>
</gene>
<dbReference type="AlphaFoldDB" id="A0A2Z7DGM8"/>
<evidence type="ECO:0000313" key="1">
    <source>
        <dbReference type="EMBL" id="KZV58234.1"/>
    </source>
</evidence>
<dbReference type="EMBL" id="KQ986810">
    <property type="protein sequence ID" value="KZV58234.1"/>
    <property type="molecule type" value="Genomic_DNA"/>
</dbReference>
<proteinExistence type="predicted"/>
<sequence length="489" mass="54303">MLSQAYMDESSTGMGDLLEIFLRQAADVVPLDRVDHVGCKSMMSDLNGWNDNNQLQVLKSEVNQLELELRSLLEKKKIRVISTADESVSSRKQKMMRRRAGESADGLVVDDVIGNVIQTQDSAVSHTVAAGVHLWSLGVLTAAGCGIGSVHAVVRSNLLVEPSEVEEGEMGREKQPQMLNAASPVPFNSLSPNSTRDSYCYSPHVPLTCSPPLSPHLAPQLQRAFPHSSVLRCSSAMSVGDSSPPSRTASPLHTLPFELKEESDFDLIVSPEGLVSICGFGSLLSERSARSTFPNLINFRMGKLSGFRRVFAHVAPIFFERGIALPETKEISSLSVEQSEAESVVITIFEIQRTEVPSFIEREHEFRFLAVTPETFNGLFYTSPAVLCTRYSDEEYLLNRCRGSDEIFFQRYGQYGINKIWLDDILPCRVYLRHCVLAAQNLGDMAYDNFLDHTYLGDRKTTIRAYLSTAGAGIMEEEPPEQLKYRYGG</sequence>
<dbReference type="Proteomes" id="UP000250235">
    <property type="component" value="Unassembled WGS sequence"/>
</dbReference>
<evidence type="ECO:0000313" key="2">
    <source>
        <dbReference type="Proteomes" id="UP000250235"/>
    </source>
</evidence>
<name>A0A2Z7DGM8_9LAMI</name>
<accession>A0A2Z7DGM8</accession>
<reference evidence="1 2" key="1">
    <citation type="journal article" date="2015" name="Proc. Natl. Acad. Sci. U.S.A.">
        <title>The resurrection genome of Boea hygrometrica: A blueprint for survival of dehydration.</title>
        <authorList>
            <person name="Xiao L."/>
            <person name="Yang G."/>
            <person name="Zhang L."/>
            <person name="Yang X."/>
            <person name="Zhao S."/>
            <person name="Ji Z."/>
            <person name="Zhou Q."/>
            <person name="Hu M."/>
            <person name="Wang Y."/>
            <person name="Chen M."/>
            <person name="Xu Y."/>
            <person name="Jin H."/>
            <person name="Xiao X."/>
            <person name="Hu G."/>
            <person name="Bao F."/>
            <person name="Hu Y."/>
            <person name="Wan P."/>
            <person name="Li L."/>
            <person name="Deng X."/>
            <person name="Kuang T."/>
            <person name="Xiang C."/>
            <person name="Zhu J.K."/>
            <person name="Oliver M.J."/>
            <person name="He Y."/>
        </authorList>
    </citation>
    <scope>NUCLEOTIDE SEQUENCE [LARGE SCALE GENOMIC DNA]</scope>
    <source>
        <strain evidence="2">cv. XS01</strain>
    </source>
</reference>
<keyword evidence="2" id="KW-1185">Reference proteome</keyword>
<dbReference type="PANTHER" id="PTHR35748:SF1">
    <property type="entry name" value="OS05G0358400 PROTEIN"/>
    <property type="match status" value="1"/>
</dbReference>
<dbReference type="OrthoDB" id="565040at2759"/>